<dbReference type="SMART" id="SM00387">
    <property type="entry name" value="HATPase_c"/>
    <property type="match status" value="1"/>
</dbReference>
<dbReference type="Proteomes" id="UP000776700">
    <property type="component" value="Unassembled WGS sequence"/>
</dbReference>
<dbReference type="Gene3D" id="3.30.565.10">
    <property type="entry name" value="Histidine kinase-like ATPase, C-terminal domain"/>
    <property type="match status" value="1"/>
</dbReference>
<dbReference type="PROSITE" id="PS50109">
    <property type="entry name" value="HIS_KIN"/>
    <property type="match status" value="1"/>
</dbReference>
<name>A0A921SZW9_9FIRM</name>
<dbReference type="Gene3D" id="1.10.287.130">
    <property type="match status" value="1"/>
</dbReference>
<evidence type="ECO:0000313" key="9">
    <source>
        <dbReference type="EMBL" id="HJG97166.1"/>
    </source>
</evidence>
<dbReference type="InterPro" id="IPR036890">
    <property type="entry name" value="HATPase_C_sf"/>
</dbReference>
<evidence type="ECO:0000256" key="7">
    <source>
        <dbReference type="ARBA" id="ARBA00023012"/>
    </source>
</evidence>
<comment type="catalytic activity">
    <reaction evidence="1">
        <text>ATP + protein L-histidine = ADP + protein N-phospho-L-histidine.</text>
        <dbReference type="EC" id="2.7.13.3"/>
    </reaction>
</comment>
<dbReference type="CDD" id="cd00082">
    <property type="entry name" value="HisKA"/>
    <property type="match status" value="1"/>
</dbReference>
<gene>
    <name evidence="9" type="ORF">K8V90_08710</name>
</gene>
<dbReference type="InterPro" id="IPR036097">
    <property type="entry name" value="HisK_dim/P_sf"/>
</dbReference>
<evidence type="ECO:0000256" key="5">
    <source>
        <dbReference type="ARBA" id="ARBA00022679"/>
    </source>
</evidence>
<comment type="caution">
    <text evidence="9">The sequence shown here is derived from an EMBL/GenBank/DDBJ whole genome shotgun (WGS) entry which is preliminary data.</text>
</comment>
<dbReference type="GO" id="GO:0016020">
    <property type="term" value="C:membrane"/>
    <property type="evidence" value="ECO:0007669"/>
    <property type="project" value="UniProtKB-SubCell"/>
</dbReference>
<evidence type="ECO:0000256" key="2">
    <source>
        <dbReference type="ARBA" id="ARBA00004370"/>
    </source>
</evidence>
<keyword evidence="5" id="KW-0808">Transferase</keyword>
<reference evidence="9" key="2">
    <citation type="submission" date="2021-09" db="EMBL/GenBank/DDBJ databases">
        <authorList>
            <person name="Gilroy R."/>
        </authorList>
    </citation>
    <scope>NUCLEOTIDE SEQUENCE</scope>
    <source>
        <strain evidence="9">1277</strain>
    </source>
</reference>
<dbReference type="EMBL" id="DYUB01000273">
    <property type="protein sequence ID" value="HJG97166.1"/>
    <property type="molecule type" value="Genomic_DNA"/>
</dbReference>
<reference evidence="9" key="1">
    <citation type="journal article" date="2021" name="PeerJ">
        <title>Extensive microbial diversity within the chicken gut microbiome revealed by metagenomics and culture.</title>
        <authorList>
            <person name="Gilroy R."/>
            <person name="Ravi A."/>
            <person name="Getino M."/>
            <person name="Pursley I."/>
            <person name="Horton D.L."/>
            <person name="Alikhan N.F."/>
            <person name="Baker D."/>
            <person name="Gharbi K."/>
            <person name="Hall N."/>
            <person name="Watson M."/>
            <person name="Adriaenssens E.M."/>
            <person name="Foster-Nyarko E."/>
            <person name="Jarju S."/>
            <person name="Secka A."/>
            <person name="Antonio M."/>
            <person name="Oren A."/>
            <person name="Chaudhuri R.R."/>
            <person name="La Ragione R."/>
            <person name="Hildebrand F."/>
            <person name="Pallen M.J."/>
        </authorList>
    </citation>
    <scope>NUCLEOTIDE SEQUENCE</scope>
    <source>
        <strain evidence="9">1277</strain>
    </source>
</reference>
<evidence type="ECO:0000259" key="8">
    <source>
        <dbReference type="PROSITE" id="PS50109"/>
    </source>
</evidence>
<dbReference type="PRINTS" id="PR00344">
    <property type="entry name" value="BCTRLSENSOR"/>
</dbReference>
<dbReference type="Pfam" id="PF00512">
    <property type="entry name" value="HisKA"/>
    <property type="match status" value="1"/>
</dbReference>
<proteinExistence type="predicted"/>
<dbReference type="PANTHER" id="PTHR43547:SF2">
    <property type="entry name" value="HYBRID SIGNAL TRANSDUCTION HISTIDINE KINASE C"/>
    <property type="match status" value="1"/>
</dbReference>
<dbReference type="Pfam" id="PF02518">
    <property type="entry name" value="HATPase_c"/>
    <property type="match status" value="1"/>
</dbReference>
<dbReference type="EC" id="2.7.13.3" evidence="3"/>
<evidence type="ECO:0000256" key="6">
    <source>
        <dbReference type="ARBA" id="ARBA00022777"/>
    </source>
</evidence>
<dbReference type="InterPro" id="IPR004358">
    <property type="entry name" value="Sig_transdc_His_kin-like_C"/>
</dbReference>
<dbReference type="InterPro" id="IPR003594">
    <property type="entry name" value="HATPase_dom"/>
</dbReference>
<organism evidence="9 10">
    <name type="scientific">Romboutsia timonensis</name>
    <dbReference type="NCBI Taxonomy" id="1776391"/>
    <lineage>
        <taxon>Bacteria</taxon>
        <taxon>Bacillati</taxon>
        <taxon>Bacillota</taxon>
        <taxon>Clostridia</taxon>
        <taxon>Peptostreptococcales</taxon>
        <taxon>Peptostreptococcaceae</taxon>
        <taxon>Romboutsia</taxon>
    </lineage>
</organism>
<keyword evidence="6 9" id="KW-0418">Kinase</keyword>
<dbReference type="SMART" id="SM00388">
    <property type="entry name" value="HisKA"/>
    <property type="match status" value="1"/>
</dbReference>
<keyword evidence="4" id="KW-0597">Phosphoprotein</keyword>
<dbReference type="SUPFAM" id="SSF55874">
    <property type="entry name" value="ATPase domain of HSP90 chaperone/DNA topoisomerase II/histidine kinase"/>
    <property type="match status" value="1"/>
</dbReference>
<dbReference type="GO" id="GO:0000155">
    <property type="term" value="F:phosphorelay sensor kinase activity"/>
    <property type="evidence" value="ECO:0007669"/>
    <property type="project" value="InterPro"/>
</dbReference>
<comment type="subcellular location">
    <subcellularLocation>
        <location evidence="2">Membrane</location>
    </subcellularLocation>
</comment>
<dbReference type="SUPFAM" id="SSF47384">
    <property type="entry name" value="Homodimeric domain of signal transducing histidine kinase"/>
    <property type="match status" value="1"/>
</dbReference>
<dbReference type="CDD" id="cd00075">
    <property type="entry name" value="HATPase"/>
    <property type="match status" value="1"/>
</dbReference>
<evidence type="ECO:0000256" key="4">
    <source>
        <dbReference type="ARBA" id="ARBA00022553"/>
    </source>
</evidence>
<keyword evidence="7" id="KW-0902">Two-component regulatory system</keyword>
<dbReference type="FunFam" id="3.30.565.10:FF:000006">
    <property type="entry name" value="Sensor histidine kinase WalK"/>
    <property type="match status" value="1"/>
</dbReference>
<dbReference type="PANTHER" id="PTHR43547">
    <property type="entry name" value="TWO-COMPONENT HISTIDINE KINASE"/>
    <property type="match status" value="1"/>
</dbReference>
<sequence length="359" mass="41619">MDKYKNILFENPRPFIIAQLENDRLIINETNIDYQNNIEISLRDIKENIKIKGLVESTLENNSDNMTIKCIKNKFNLKSKKVSENEVIIWFEIEDNLYDLSKASFLSNLTHEFKTPLNLIFSSVQLINKKIENGRSFSYDDMEKYLKIINQNSYRILKLVNNISDDNRIDLGHSNYSPTNANIIYFIEDICGSIEPFVKSNNMSIVFDTDIEELVISFDMEKMERIILNLISNAVKFRKSNEGQIIISITHNDEFVNIRVNDNGIGISKDNIEKIFEKYVRLNDERSIIKEGTGIGLSLVKSLVNLHCGEITVDSEIGKWTEFNIKIPNKISIEESIGTYEKDLDRVEKIRIEFSDIYA</sequence>
<feature type="domain" description="Histidine kinase" evidence="8">
    <location>
        <begin position="108"/>
        <end position="331"/>
    </location>
</feature>
<dbReference type="InterPro" id="IPR003661">
    <property type="entry name" value="HisK_dim/P_dom"/>
</dbReference>
<dbReference type="InterPro" id="IPR005467">
    <property type="entry name" value="His_kinase_dom"/>
</dbReference>
<evidence type="ECO:0000256" key="3">
    <source>
        <dbReference type="ARBA" id="ARBA00012438"/>
    </source>
</evidence>
<protein>
    <recommendedName>
        <fullName evidence="3">histidine kinase</fullName>
        <ecNumber evidence="3">2.7.13.3</ecNumber>
    </recommendedName>
</protein>
<dbReference type="AlphaFoldDB" id="A0A921SZW9"/>
<accession>A0A921SZW9</accession>
<evidence type="ECO:0000256" key="1">
    <source>
        <dbReference type="ARBA" id="ARBA00000085"/>
    </source>
</evidence>
<evidence type="ECO:0000313" key="10">
    <source>
        <dbReference type="Proteomes" id="UP000776700"/>
    </source>
</evidence>